<name>A0ACC1YMA4_MELAZ</name>
<dbReference type="Proteomes" id="UP001164539">
    <property type="component" value="Chromosome 2"/>
</dbReference>
<protein>
    <submittedName>
        <fullName evidence="1">NADH-cytochrome b5 reductase</fullName>
    </submittedName>
</protein>
<comment type="caution">
    <text evidence="1">The sequence shown here is derived from an EMBL/GenBank/DDBJ whole genome shotgun (WGS) entry which is preliminary data.</text>
</comment>
<gene>
    <name evidence="1" type="ORF">OWV82_003570</name>
</gene>
<sequence length="78" mass="8732">MLIIVVALVSIGSSTAYYLYITQKSKGCLDPENFKEFKLVKCTQLSHNVAKLKFALPTPTSVLDLLIEQHMSCRAQFP</sequence>
<keyword evidence="2" id="KW-1185">Reference proteome</keyword>
<proteinExistence type="predicted"/>
<evidence type="ECO:0000313" key="1">
    <source>
        <dbReference type="EMBL" id="KAJ4724601.1"/>
    </source>
</evidence>
<accession>A0ACC1YMA4</accession>
<reference evidence="1 2" key="1">
    <citation type="journal article" date="2023" name="Science">
        <title>Complex scaffold remodeling in plant triterpene biosynthesis.</title>
        <authorList>
            <person name="De La Pena R."/>
            <person name="Hodgson H."/>
            <person name="Liu J.C."/>
            <person name="Stephenson M.J."/>
            <person name="Martin A.C."/>
            <person name="Owen C."/>
            <person name="Harkess A."/>
            <person name="Leebens-Mack J."/>
            <person name="Jimenez L.E."/>
            <person name="Osbourn A."/>
            <person name="Sattely E.S."/>
        </authorList>
    </citation>
    <scope>NUCLEOTIDE SEQUENCE [LARGE SCALE GENOMIC DNA]</scope>
    <source>
        <strain evidence="2">cv. JPN11</strain>
        <tissue evidence="1">Leaf</tissue>
    </source>
</reference>
<organism evidence="1 2">
    <name type="scientific">Melia azedarach</name>
    <name type="common">Chinaberry tree</name>
    <dbReference type="NCBI Taxonomy" id="155640"/>
    <lineage>
        <taxon>Eukaryota</taxon>
        <taxon>Viridiplantae</taxon>
        <taxon>Streptophyta</taxon>
        <taxon>Embryophyta</taxon>
        <taxon>Tracheophyta</taxon>
        <taxon>Spermatophyta</taxon>
        <taxon>Magnoliopsida</taxon>
        <taxon>eudicotyledons</taxon>
        <taxon>Gunneridae</taxon>
        <taxon>Pentapetalae</taxon>
        <taxon>rosids</taxon>
        <taxon>malvids</taxon>
        <taxon>Sapindales</taxon>
        <taxon>Meliaceae</taxon>
        <taxon>Melia</taxon>
    </lineage>
</organism>
<dbReference type="EMBL" id="CM051395">
    <property type="protein sequence ID" value="KAJ4724601.1"/>
    <property type="molecule type" value="Genomic_DNA"/>
</dbReference>
<evidence type="ECO:0000313" key="2">
    <source>
        <dbReference type="Proteomes" id="UP001164539"/>
    </source>
</evidence>